<accession>A0A831ZXC0</accession>
<organism evidence="3">
    <name type="scientific">Desulfacinum infernum</name>
    <dbReference type="NCBI Taxonomy" id="35837"/>
    <lineage>
        <taxon>Bacteria</taxon>
        <taxon>Pseudomonadati</taxon>
        <taxon>Thermodesulfobacteriota</taxon>
        <taxon>Syntrophobacteria</taxon>
        <taxon>Syntrophobacterales</taxon>
        <taxon>Syntrophobacteraceae</taxon>
        <taxon>Desulfacinum</taxon>
    </lineage>
</organism>
<feature type="domain" description="Flagellar protein FlgJ N-terminal" evidence="2">
    <location>
        <begin position="44"/>
        <end position="89"/>
    </location>
</feature>
<dbReference type="EMBL" id="DSTK01000013">
    <property type="protein sequence ID" value="HFK96737.1"/>
    <property type="molecule type" value="Genomic_DNA"/>
</dbReference>
<evidence type="ECO:0000256" key="1">
    <source>
        <dbReference type="SAM" id="MobiDB-lite"/>
    </source>
</evidence>
<sequence length="102" mass="11602">MMSSIHAVHSTETSVPSKDVDKEKNRLKQACRDFESLLAAQLVKSMRASVLRDEEPDHAMGLYESMLDEGLADVWSRQESLGLGQWLYRSLEPLLAKKEEPR</sequence>
<feature type="region of interest" description="Disordered" evidence="1">
    <location>
        <begin position="1"/>
        <end position="24"/>
    </location>
</feature>
<proteinExistence type="predicted"/>
<protein>
    <recommendedName>
        <fullName evidence="2">Flagellar protein FlgJ N-terminal domain-containing protein</fullName>
    </recommendedName>
</protein>
<gene>
    <name evidence="3" type="ORF">ENS06_05355</name>
</gene>
<evidence type="ECO:0000259" key="2">
    <source>
        <dbReference type="Pfam" id="PF10135"/>
    </source>
</evidence>
<comment type="caution">
    <text evidence="3">The sequence shown here is derived from an EMBL/GenBank/DDBJ whole genome shotgun (WGS) entry which is preliminary data.</text>
</comment>
<evidence type="ECO:0000313" key="3">
    <source>
        <dbReference type="EMBL" id="HFK96737.1"/>
    </source>
</evidence>
<dbReference type="Pfam" id="PF10135">
    <property type="entry name" value="Rod-binding"/>
    <property type="match status" value="1"/>
</dbReference>
<name>A0A831ZXC0_9BACT</name>
<dbReference type="AlphaFoldDB" id="A0A831ZXC0"/>
<dbReference type="InterPro" id="IPR019301">
    <property type="entry name" value="Flagellar_prot_FlgJ_N"/>
</dbReference>
<reference evidence="3" key="1">
    <citation type="journal article" date="2020" name="mSystems">
        <title>Genome- and Community-Level Interaction Insights into Carbon Utilization and Element Cycling Functions of Hydrothermarchaeota in Hydrothermal Sediment.</title>
        <authorList>
            <person name="Zhou Z."/>
            <person name="Liu Y."/>
            <person name="Xu W."/>
            <person name="Pan J."/>
            <person name="Luo Z.H."/>
            <person name="Li M."/>
        </authorList>
    </citation>
    <scope>NUCLEOTIDE SEQUENCE [LARGE SCALE GENOMIC DNA]</scope>
    <source>
        <strain evidence="3">SpSt-456</strain>
    </source>
</reference>